<dbReference type="Proteomes" id="UP000823561">
    <property type="component" value="Chromosome 13"/>
</dbReference>
<feature type="region of interest" description="Disordered" evidence="11">
    <location>
        <begin position="457"/>
        <end position="777"/>
    </location>
</feature>
<keyword evidence="5 12" id="KW-1133">Transmembrane helix</keyword>
<organism evidence="13 14">
    <name type="scientific">Alosa alosa</name>
    <name type="common">allis shad</name>
    <dbReference type="NCBI Taxonomy" id="278164"/>
    <lineage>
        <taxon>Eukaryota</taxon>
        <taxon>Metazoa</taxon>
        <taxon>Chordata</taxon>
        <taxon>Craniata</taxon>
        <taxon>Vertebrata</taxon>
        <taxon>Euteleostomi</taxon>
        <taxon>Actinopterygii</taxon>
        <taxon>Neopterygii</taxon>
        <taxon>Teleostei</taxon>
        <taxon>Clupei</taxon>
        <taxon>Clupeiformes</taxon>
        <taxon>Clupeoidei</taxon>
        <taxon>Clupeidae</taxon>
        <taxon>Alosa</taxon>
    </lineage>
</organism>
<comment type="caution">
    <text evidence="13">The sequence shown here is derived from an EMBL/GenBank/DDBJ whole genome shotgun (WGS) entry which is preliminary data.</text>
</comment>
<feature type="compositionally biased region" description="Pro residues" evidence="11">
    <location>
        <begin position="588"/>
        <end position="623"/>
    </location>
</feature>
<dbReference type="GO" id="GO:0006955">
    <property type="term" value="P:immune response"/>
    <property type="evidence" value="ECO:0007669"/>
    <property type="project" value="TreeGrafter"/>
</dbReference>
<dbReference type="AlphaFoldDB" id="A0AAV6GG27"/>
<keyword evidence="8" id="KW-0675">Receptor</keyword>
<keyword evidence="9" id="KW-0325">Glycoprotein</keyword>
<dbReference type="GO" id="GO:0071222">
    <property type="term" value="P:cellular response to lipopolysaccharide"/>
    <property type="evidence" value="ECO:0007669"/>
    <property type="project" value="TreeGrafter"/>
</dbReference>
<evidence type="ECO:0000256" key="4">
    <source>
        <dbReference type="ARBA" id="ARBA00022729"/>
    </source>
</evidence>
<evidence type="ECO:0000256" key="2">
    <source>
        <dbReference type="ARBA" id="ARBA00022475"/>
    </source>
</evidence>
<evidence type="ECO:0000313" key="13">
    <source>
        <dbReference type="EMBL" id="KAG5271781.1"/>
    </source>
</evidence>
<feature type="transmembrane region" description="Helical" evidence="12">
    <location>
        <begin position="354"/>
        <end position="378"/>
    </location>
</feature>
<evidence type="ECO:0000256" key="7">
    <source>
        <dbReference type="ARBA" id="ARBA00023157"/>
    </source>
</evidence>
<evidence type="ECO:0000256" key="3">
    <source>
        <dbReference type="ARBA" id="ARBA00022692"/>
    </source>
</evidence>
<evidence type="ECO:0000313" key="14">
    <source>
        <dbReference type="Proteomes" id="UP000823561"/>
    </source>
</evidence>
<accession>A0AAV6GG27</accession>
<dbReference type="EMBL" id="JADWDJ010000013">
    <property type="protein sequence ID" value="KAG5271781.1"/>
    <property type="molecule type" value="Genomic_DNA"/>
</dbReference>
<dbReference type="GO" id="GO:0042102">
    <property type="term" value="P:positive regulation of T cell proliferation"/>
    <property type="evidence" value="ECO:0007669"/>
    <property type="project" value="TreeGrafter"/>
</dbReference>
<evidence type="ECO:0000256" key="1">
    <source>
        <dbReference type="ARBA" id="ARBA00004251"/>
    </source>
</evidence>
<gene>
    <name evidence="13" type="ORF">AALO_G00183930</name>
</gene>
<feature type="compositionally biased region" description="Low complexity" evidence="11">
    <location>
        <begin position="767"/>
        <end position="777"/>
    </location>
</feature>
<evidence type="ECO:0000256" key="9">
    <source>
        <dbReference type="ARBA" id="ARBA00023180"/>
    </source>
</evidence>
<keyword evidence="6 12" id="KW-0472">Membrane</keyword>
<evidence type="ECO:0000256" key="6">
    <source>
        <dbReference type="ARBA" id="ARBA00023136"/>
    </source>
</evidence>
<dbReference type="GO" id="GO:0031295">
    <property type="term" value="P:T cell costimulation"/>
    <property type="evidence" value="ECO:0007669"/>
    <property type="project" value="TreeGrafter"/>
</dbReference>
<keyword evidence="2" id="KW-1003">Cell membrane</keyword>
<keyword evidence="14" id="KW-1185">Reference proteome</keyword>
<comment type="subcellular location">
    <subcellularLocation>
        <location evidence="1">Cell membrane</location>
        <topology evidence="1">Single-pass type I membrane protein</topology>
    </subcellularLocation>
</comment>
<sequence>MATTSPSLVLREEGIIPGPGLFCRHLYQYGDAYQSRSSVKMDAIIRLLVLTGLVHAAYLAPLPAKEESVIFFGEDFHILLPPGAPDVVFHPTVGAARGELVLMKAGVVQGPRAKLNHQLSHFILENVGETDEGLYTVTSQDPDDNSTMTKSFTLTVRDCSNEHSVKFGENFDIQLAGVTGPISLEFRPIDVEANQTSRPALSIINQDGYENRLVVSESKVTLKSVSSSDEGSYTIVDGSGKVQKKVCLNVKELQNFYVVPYGGTFKFNLVQNSSLVRLVYKPNYDHRARVILEKGELMIPEELDLQDRFFVDGNLCVLEGVNSRDAGEFHVVDLSGSPIAKHYLEVEAFKLRPLLVTIIALVSLVVLMLLVCLLACLVKIRKRAEKSRAIEKIAKNAGQDEGEAFRQVVKDACKQVDDTTVQSLKEDITEKSQSTEVSIKGLEVSSKEVTAFDKNLETSDSGVGFNTTALPLDSDTEAPTAPLHDDVLSTSVASEAKPAPTLTPEPKPAPPPTPEPKASPPPQPKPAPPPTPEPKASPPPEPKPALTPTPDPKPALTPEPKSPAPKSPAPKSPAPEPKAAAPEVKPASTPPPEPKAAMTPPPEAKPAVSPTPPKSPAPEPKPSPTAAKAADEKPAAAPPADAKPPASPSPDHKPATPEAKPPASPEPKATLKPAPEAKPAVSPVLEPKAPTPDPKPALSPTPDPKPAVSPAAEPTTNGTPEPKADSGSESPKTAPPKSPETGMSLKAPPPADVSSGGAVEAITNDSAPPATEEAATT</sequence>
<dbReference type="InterPro" id="IPR051713">
    <property type="entry name" value="T-cell_Activation_Regulation"/>
</dbReference>
<keyword evidence="3 12" id="KW-0812">Transmembrane</keyword>
<feature type="compositionally biased region" description="Pro residues" evidence="11">
    <location>
        <begin position="689"/>
        <end position="707"/>
    </location>
</feature>
<proteinExistence type="predicted"/>
<reference evidence="13" key="1">
    <citation type="submission" date="2020-10" db="EMBL/GenBank/DDBJ databases">
        <title>Chromosome-scale genome assembly of the Allis shad, Alosa alosa.</title>
        <authorList>
            <person name="Margot Z."/>
            <person name="Christophe K."/>
            <person name="Cabau C."/>
            <person name="Louis A."/>
            <person name="Berthelot C."/>
            <person name="Parey E."/>
            <person name="Roest Crollius H."/>
            <person name="Montfort J."/>
            <person name="Robinson-Rechavi M."/>
            <person name="Bucao C."/>
            <person name="Bouchez O."/>
            <person name="Gislard M."/>
            <person name="Lluch J."/>
            <person name="Milhes M."/>
            <person name="Lampietro C."/>
            <person name="Lopez Roques C."/>
            <person name="Donnadieu C."/>
            <person name="Braasch I."/>
            <person name="Desvignes T."/>
            <person name="Postlethwait J."/>
            <person name="Bobe J."/>
            <person name="Guiguen Y."/>
        </authorList>
    </citation>
    <scope>NUCLEOTIDE SEQUENCE</scope>
    <source>
        <strain evidence="13">M-15738</strain>
        <tissue evidence="13">Blood</tissue>
    </source>
</reference>
<dbReference type="GO" id="GO:0042130">
    <property type="term" value="P:negative regulation of T cell proliferation"/>
    <property type="evidence" value="ECO:0007669"/>
    <property type="project" value="TreeGrafter"/>
</dbReference>
<keyword evidence="7" id="KW-1015">Disulfide bond</keyword>
<dbReference type="GO" id="GO:0009897">
    <property type="term" value="C:external side of plasma membrane"/>
    <property type="evidence" value="ECO:0007669"/>
    <property type="project" value="TreeGrafter"/>
</dbReference>
<name>A0AAV6GG27_9TELE</name>
<dbReference type="PANTHER" id="PTHR25466:SF13">
    <property type="entry name" value="SI:DKEYP-77H1.4"/>
    <property type="match status" value="1"/>
</dbReference>
<keyword evidence="10" id="KW-0393">Immunoglobulin domain</keyword>
<evidence type="ECO:0000256" key="10">
    <source>
        <dbReference type="ARBA" id="ARBA00023319"/>
    </source>
</evidence>
<dbReference type="GO" id="GO:0007166">
    <property type="term" value="P:cell surface receptor signaling pathway"/>
    <property type="evidence" value="ECO:0007669"/>
    <property type="project" value="TreeGrafter"/>
</dbReference>
<feature type="compositionally biased region" description="Pro residues" evidence="11">
    <location>
        <begin position="501"/>
        <end position="576"/>
    </location>
</feature>
<feature type="compositionally biased region" description="Low complexity" evidence="11">
    <location>
        <begin position="577"/>
        <end position="587"/>
    </location>
</feature>
<feature type="compositionally biased region" description="Polar residues" evidence="11">
    <location>
        <begin position="458"/>
        <end position="469"/>
    </location>
</feature>
<dbReference type="PANTHER" id="PTHR25466">
    <property type="entry name" value="T-LYMPHOCYTE ACTIVATION ANTIGEN"/>
    <property type="match status" value="1"/>
</dbReference>
<evidence type="ECO:0000256" key="8">
    <source>
        <dbReference type="ARBA" id="ARBA00023170"/>
    </source>
</evidence>
<evidence type="ECO:0000256" key="12">
    <source>
        <dbReference type="SAM" id="Phobius"/>
    </source>
</evidence>
<protein>
    <submittedName>
        <fullName evidence="13">Uncharacterized protein</fullName>
    </submittedName>
</protein>
<evidence type="ECO:0000256" key="11">
    <source>
        <dbReference type="SAM" id="MobiDB-lite"/>
    </source>
</evidence>
<evidence type="ECO:0000256" key="5">
    <source>
        <dbReference type="ARBA" id="ARBA00022989"/>
    </source>
</evidence>
<keyword evidence="4" id="KW-0732">Signal</keyword>